<dbReference type="CDD" id="cd00561">
    <property type="entry name" value="CobA_ACA"/>
    <property type="match status" value="1"/>
</dbReference>
<dbReference type="RefSeq" id="WP_069980683.1">
    <property type="nucleotide sequence ID" value="NZ_CP017269.1"/>
</dbReference>
<dbReference type="InterPro" id="IPR003724">
    <property type="entry name" value="CblAdoTrfase_CobA"/>
</dbReference>
<gene>
    <name evidence="1" type="ORF">Gferi_24185</name>
</gene>
<dbReference type="GO" id="GO:0005524">
    <property type="term" value="F:ATP binding"/>
    <property type="evidence" value="ECO:0007669"/>
    <property type="project" value="InterPro"/>
</dbReference>
<evidence type="ECO:0000313" key="2">
    <source>
        <dbReference type="Proteomes" id="UP000095743"/>
    </source>
</evidence>
<evidence type="ECO:0000313" key="1">
    <source>
        <dbReference type="EMBL" id="AOT72374.1"/>
    </source>
</evidence>
<dbReference type="OrthoDB" id="9810309at2"/>
<dbReference type="EMBL" id="CP017269">
    <property type="protein sequence ID" value="AOT72374.1"/>
    <property type="molecule type" value="Genomic_DNA"/>
</dbReference>
<sequence>MEKKLDKGLIQVYTGDGKGKTTAALGQALRTVGRGYKVYMIQFLKGGDSGELHSVERLSPDFQIFRFDKIKKFFWTLNEEEKADLKKRIDEAFDFAVKVVKEEHCNVLILDEIMGVLSNKLLSIEQICQLIREKPDHMELILTGRNVPQEIVELADYVSEIKMIKHPFQKGIHAREGIEQ</sequence>
<accession>A0A1D8GNB2</accession>
<dbReference type="STRING" id="1424294.Gferi_24185"/>
<dbReference type="PANTHER" id="PTHR46638:SF1">
    <property type="entry name" value="CORRINOID ADENOSYLTRANSFERASE"/>
    <property type="match status" value="1"/>
</dbReference>
<dbReference type="KEGG" id="gfe:Gferi_24185"/>
<keyword evidence="2" id="KW-1185">Reference proteome</keyword>
<dbReference type="GO" id="GO:0009236">
    <property type="term" value="P:cobalamin biosynthetic process"/>
    <property type="evidence" value="ECO:0007669"/>
    <property type="project" value="InterPro"/>
</dbReference>
<dbReference type="PIRSF" id="PIRSF015617">
    <property type="entry name" value="Adensltrnsf_CobA"/>
    <property type="match status" value="1"/>
</dbReference>
<proteinExistence type="predicted"/>
<dbReference type="Gene3D" id="3.40.50.300">
    <property type="entry name" value="P-loop containing nucleotide triphosphate hydrolases"/>
    <property type="match status" value="1"/>
</dbReference>
<dbReference type="GO" id="GO:0008817">
    <property type="term" value="F:corrinoid adenosyltransferase activity"/>
    <property type="evidence" value="ECO:0007669"/>
    <property type="project" value="InterPro"/>
</dbReference>
<dbReference type="AlphaFoldDB" id="A0A1D8GNB2"/>
<dbReference type="Pfam" id="PF02572">
    <property type="entry name" value="CobA_CobO_BtuR"/>
    <property type="match status" value="1"/>
</dbReference>
<keyword evidence="1" id="KW-0808">Transferase</keyword>
<organism evidence="1 2">
    <name type="scientific">Geosporobacter ferrireducens</name>
    <dbReference type="NCBI Taxonomy" id="1424294"/>
    <lineage>
        <taxon>Bacteria</taxon>
        <taxon>Bacillati</taxon>
        <taxon>Bacillota</taxon>
        <taxon>Clostridia</taxon>
        <taxon>Peptostreptococcales</taxon>
        <taxon>Thermotaleaceae</taxon>
        <taxon>Geosporobacter</taxon>
    </lineage>
</organism>
<dbReference type="SUPFAM" id="SSF52540">
    <property type="entry name" value="P-loop containing nucleoside triphosphate hydrolases"/>
    <property type="match status" value="1"/>
</dbReference>
<reference evidence="1 2" key="1">
    <citation type="submission" date="2016-09" db="EMBL/GenBank/DDBJ databases">
        <title>Genomic analysis reveals versatility of anaerobic energy metabolism of Geosporobacter ferrireducens IRF9 of phylum Firmicutes.</title>
        <authorList>
            <person name="Kim S.-J."/>
        </authorList>
    </citation>
    <scope>NUCLEOTIDE SEQUENCE [LARGE SCALE GENOMIC DNA]</scope>
    <source>
        <strain evidence="1 2">IRF9</strain>
    </source>
</reference>
<dbReference type="InterPro" id="IPR027417">
    <property type="entry name" value="P-loop_NTPase"/>
</dbReference>
<dbReference type="PANTHER" id="PTHR46638">
    <property type="entry name" value="CORRINOID ADENOSYLTRANSFERASE"/>
    <property type="match status" value="1"/>
</dbReference>
<name>A0A1D8GNB2_9FIRM</name>
<dbReference type="Proteomes" id="UP000095743">
    <property type="component" value="Chromosome"/>
</dbReference>
<protein>
    <submittedName>
        <fullName evidence="1">Cob(I)yrinic acid a,c-diamide adenosyltransferase</fullName>
    </submittedName>
</protein>